<feature type="compositionally biased region" description="Acidic residues" evidence="1">
    <location>
        <begin position="2028"/>
        <end position="2039"/>
    </location>
</feature>
<dbReference type="GO" id="GO:0000166">
    <property type="term" value="F:nucleotide binding"/>
    <property type="evidence" value="ECO:0007669"/>
    <property type="project" value="InterPro"/>
</dbReference>
<feature type="compositionally biased region" description="Low complexity" evidence="1">
    <location>
        <begin position="628"/>
        <end position="689"/>
    </location>
</feature>
<feature type="compositionally biased region" description="Basic and acidic residues" evidence="1">
    <location>
        <begin position="2655"/>
        <end position="2679"/>
    </location>
</feature>
<organism evidence="4 5">
    <name type="scientific">Toxoplasma gondii (strain ATCC 50861 / VEG)</name>
    <dbReference type="NCBI Taxonomy" id="432359"/>
    <lineage>
        <taxon>Eukaryota</taxon>
        <taxon>Sar</taxon>
        <taxon>Alveolata</taxon>
        <taxon>Apicomplexa</taxon>
        <taxon>Conoidasida</taxon>
        <taxon>Coccidia</taxon>
        <taxon>Eucoccidiorida</taxon>
        <taxon>Eimeriorina</taxon>
        <taxon>Sarcocystidae</taxon>
        <taxon>Toxoplasma</taxon>
    </lineage>
</organism>
<feature type="region of interest" description="Disordered" evidence="1">
    <location>
        <begin position="1310"/>
        <end position="1336"/>
    </location>
</feature>
<dbReference type="Proteomes" id="UP000002226">
    <property type="component" value="Unassembled WGS sequence"/>
</dbReference>
<evidence type="ECO:0000313" key="3">
    <source>
        <dbReference type="EMBL" id="CEL76395.1"/>
    </source>
</evidence>
<feature type="region of interest" description="Disordered" evidence="1">
    <location>
        <begin position="1242"/>
        <end position="1267"/>
    </location>
</feature>
<feature type="transmembrane region" description="Helical" evidence="2">
    <location>
        <begin position="3606"/>
        <end position="3625"/>
    </location>
</feature>
<feature type="compositionally biased region" description="Basic and acidic residues" evidence="1">
    <location>
        <begin position="2304"/>
        <end position="2321"/>
    </location>
</feature>
<keyword evidence="2 4" id="KW-0812">Transmembrane</keyword>
<dbReference type="OMA" id="NDSWIEY"/>
<keyword evidence="2" id="KW-0472">Membrane</keyword>
<feature type="compositionally biased region" description="Basic and acidic residues" evidence="1">
    <location>
        <begin position="1954"/>
        <end position="1996"/>
    </location>
</feature>
<sequence length="3658" mass="404955">MPSDREDKTLPSSSDGAAPCVSPPALEKGSHEEKEGEEDEDEEAAEECRESPRLLSSHPASASRCLRGDFHGEKEAGCGGGSSETRKTKSTESERVPVPSQKARFVLERRQSRQSEQKRQGDRDPQGREKTGRRPYGRYKLAAHHASSPIVPFVCKPDGLSSVAATQRIIEAVESLVHEFRRAGRGTSSRPLLAASSGRSASLFRTPFLLPCACGPYVSFLYHFVSSLPAAETGVAAAALLASAAMCVVCCLLSNNEASLVSFVRFVIFLPPVLLAAWLAYRSRTIEHLRAVSKLQEALDEFKTETGFASLSGPLSPSQLSPSSSAPRRPGSSALFSHAASSQASSQCPGDEASFIGKETAAHASSPVFRKDERAQAEGLLCSSSGLGGDYPPDYSRLSPAQLFAALQVLVGDSADARFSSLSCSGEAATGRSSAVLHAFEKRPASRLLPAKSGDAVEGKKESRAGAEAVREATAQRTAKGEKRREDKDATGADFAPDDHLPAASLVAVLRDSQWQRVPRNMLAAGDVFKLRPGDPLPCDAVRVVPAFLVSRRHRLNAGGPRRQESPSGMSHRSEHGRAVSACVPPRSELHGERQRTASKAPSPHTGGGPSLRETPSRSLSATALKLSLPSSSRPHSSSSPARSLSESSGSSSRSRSLSRSLSRYLSRSCASSRSSPSSAASSPASQRSTRLVLRPVFSAGVYRVGTVFSPFGSDPARRTGARRASSSLSVSPLTSSPLAGSADGEERAREPRTSSLARFLSPHHATKRPRRGDRTQRADAPRERLDGASALASSGWESVSRRQAFDADAAYARPRSTQLCPSPSDSDKNDSSRSASRPGRRLRASSPRRRKAFSGASSDASGRRHSPVDSPPRPSRRPYASSRKPRRRGSSPLSFSVDPAGSSSRFKIARGASAGREGRRGRRSREESRRRDALTGREGGEDSRKRSRPSRVSGTTAEQGRDAVRSEGDNQLPSRERRRRADREDGGASWRSSRRGASDQTRKRRLRDSGKKRWLSDVDEGYWLDSSEDDARSNGHRRRRDLHDDGLRGDGRRDKSARRHLDVRSRRERERGERGRDRHREREKERGREREKESSRARGRERDREGEGRRRRRRERERREESGEPGHASTTLRIRRLSDGDKERGRSGSCGASVAQREERQTCVNRREARERALHGSSRHGNGQGLEDCTERWRASETLAVAAESSFEDETRGRQPLLQAHFKTKSKYVCASLADREATRPLRPRLLGNAPMHSRAPHGDSDDYLLSTRNRENDISETQNAGAIPESHSASLTSPPSLPLRFLDFFSRPADQHPTSGLGRKDRESDSGGERGDAGRIGLAASCEEAKQKAAWWEVEELEEELIEAANNDGVAGELKSGTFIALRTSCVGTLRSFLEASLRNPASSKSRAKVPFFEAADLVSRQLAVVWLVACTVCIVFVILWDVIARTGDEVVPLGLRIARWQLPINVTFCMLMAIPRILGELTDIWGNARLQSLFQEAHYRARKDACVDMEGEGRVCRSISSSSWTTDDSSAASSVSSTVSVSNVPISKQIKELIYIFKRGLDGSSNLLHTMNSTTVLCFVDKDGILVDACRTLQEVAVGASSTVHVPAPEAAREASGLPGSPPLHLAGGGQSGTVGTREEEGEEEQEHEQSDDEHESGQGAPDEAARPDREQEEGGREDQNEHDEHDEREEGDERGDHLHSPSLFFANPEDECVDGGFYSFLPVGEHAAPFTLGRKPKSTRMRSTTTGPGAARAADARAKAMKRQEREGEEREEPTRVSVWRSKDFEPSDERCDQLRRERDSVHSKKDDGSGMTRELPSSIPATDTEAGEREKSGACVDNAHAEASERSRELPEERLETEEANALPREARNKRSFFSFTATRPSEQSRQLLEPLGAPRRLPTEEEEFQESAMQSRDESPASSPARLPSSLASSVASLLPSLQRSRAATQKRSREAGRADERDALRERREGADGRAHGPEGEEEREHEGEEDARQTSGDSETEERREDAEWGVSAVDAERFVQSDLSEEHDEEGDERGEERRSEEARREDREEEERRVEEERRADEAHGLREEEEDYTRERHAQDSQVLLRPVTEFRKVVLDLMNDDECVVGLRFENDSWIEYSTQLKALALAMALTQLPRTPRQSLADPSWLFSLYVQDVFLPHPDRQAAHEELLDCQCSLAKIVGCSDTFLRNFLPLRFILAVAASLPPRHSASLNSRPASSSRLPRLSASRAASPRQRQGSEDRSRQGPEGHSDPDTTQEAANATGTAVEAEGGDRQEEGAEGGDEDDGYGDEEDEGSDVERARDASAARRERWGQDVDVSDGETRDDENARRLGVNGENKHTRAFTLRRVRWADACGGLKKDAKGNRKTHCKAATEPDKETPSAPNCDRSFALQRDTSEAAEDRGVFTPFFRVFVSHRSRPRACLRSSFSPSDDSGREREARTRKLGEQDSGMEQTRQGGERTDTDPEDTERDERDERDEREDTDREDEEGKWRRESADEQTREARQERREGSVERDALESEHEESEVLRESPGGRASDGDALMLWVVRDIASNVAHLFVKGVPALLLPRVKFYLDGQQLLPFDAGAAHSLLELNNQWLSTGLDAVAFGYRPLQLDQEDALLSLLHERSLFSLCTPPVVSPTPSAPDPHASRHLSDDEREESDTLRCTRDRVPHPNKRRKFEFRLSPASVTPQTTDDERDAEDREARDADERQSEERGDGREDERDAREDEGICSRERWISVPCHVGEISAMETVAPVPRVSFVEASSLLRHARRRERRLLMRRNLRREIGPRGETQRETVQEETSRRRVWGQVQQKAEQESAKEPHETPRSSAHLKAGDKHAALREAKHTLEGNLREIQEGRDGRDVAQGSEPAFLEEREWRGETAREVHRMDHRGCRNSEPPTESDSVSLPTNETRFLHGTREKTEATNSLQHAEDAERQGDELPAFCLSLNEDAGGELLRRLQSHLILLGMGASKQLCAKEVAARIQDLHEAGIRFVFFSSQDEKRTRALGAAFGLETGWNCIISLQPTSGGDTSYVNMDGKIVLPSGIAAIRQHVEEVDNVPLQVSLFCNSTPDTVQEMMQVLQENNEVMTCVGSCLRTSNFPLFEQANASIATFVAPDARCKACGGRWSPVACDSSLPTLNPSLAFAADLNSLPCALQQSSYPVADPHVTMAVIYEAFRESRRIVDSIQQSLTLCLSSSIFLSLFFLFNSFAFIPNLLDLVSLLLFLLLFIPLLSLALLLNPKTDKLMKEYPYKPMDPTQTQRQLLVVFMHFAVRLVPSVIVISALSLTYMFNMGHDLYGDLRQELQVRSALSASLLPLHVSPLPRFLDEGRGRRLEDRDADGPRENARGSEGGGDKRLEGTRGKRQRSRDGSAETGEERETKRDLTSEARFDDLEGKTPAQLLEFLERKCNNFRFGISWLSGKWLACGDAMKDTGSVLGEASLVCAASTPLVLGELFCFTLVGVTLMLLSMSYIDRFESLLAIPPVRNRWWLASCALLTVVIALTVTTRVTLHRRYLDSAACQESRKAEFSSSAVFSGSSRPFQSEGALGAEGGRMAAPEQRAGNDRPEAAGRADVHARPQETRKFTNYAALIWPHWSLCLLAGLLWIFVVIVDELVKRVERQTHEHHQKYLKVLFATRLGMWSPK</sequence>
<feature type="compositionally biased region" description="Acidic residues" evidence="1">
    <location>
        <begin position="35"/>
        <end position="45"/>
    </location>
</feature>
<feature type="region of interest" description="Disordered" evidence="1">
    <location>
        <begin position="450"/>
        <end position="498"/>
    </location>
</feature>
<feature type="region of interest" description="Disordered" evidence="1">
    <location>
        <begin position="2214"/>
        <end position="2347"/>
    </location>
</feature>
<feature type="region of interest" description="Disordered" evidence="1">
    <location>
        <begin position="2426"/>
        <end position="2541"/>
    </location>
</feature>
<feature type="compositionally biased region" description="Acidic residues" evidence="1">
    <location>
        <begin position="2285"/>
        <end position="2303"/>
    </location>
</feature>
<feature type="transmembrane region" description="Helical" evidence="2">
    <location>
        <begin position="3231"/>
        <end position="3251"/>
    </location>
</feature>
<dbReference type="Gene3D" id="3.40.1110.10">
    <property type="entry name" value="Calcium-transporting ATPase, cytoplasmic domain N"/>
    <property type="match status" value="1"/>
</dbReference>
<feature type="transmembrane region" description="Helical" evidence="2">
    <location>
        <begin position="208"/>
        <end position="228"/>
    </location>
</feature>
<feature type="compositionally biased region" description="Low complexity" evidence="1">
    <location>
        <begin position="1922"/>
        <end position="1944"/>
    </location>
</feature>
<dbReference type="PANTHER" id="PTHR13219:SF6">
    <property type="entry name" value="TRANSMEMBRANE PROTEIN 94"/>
    <property type="match status" value="1"/>
</dbReference>
<evidence type="ECO:0000313" key="5">
    <source>
        <dbReference type="Proteomes" id="UP000002226"/>
    </source>
</evidence>
<name>V5BB89_TOXGV</name>
<dbReference type="InterPro" id="IPR023214">
    <property type="entry name" value="HAD_sf"/>
</dbReference>
<feature type="compositionally biased region" description="Basic and acidic residues" evidence="1">
    <location>
        <begin position="925"/>
        <end position="945"/>
    </location>
</feature>
<feature type="region of interest" description="Disordered" evidence="1">
    <location>
        <begin position="1733"/>
        <end position="2087"/>
    </location>
</feature>
<feature type="compositionally biased region" description="Basic and acidic residues" evidence="1">
    <location>
        <begin position="3575"/>
        <end position="3589"/>
    </location>
</feature>
<dbReference type="InterPro" id="IPR008250">
    <property type="entry name" value="ATPase_P-typ_transduc_dom_A_sf"/>
</dbReference>
<feature type="compositionally biased region" description="Basic and acidic residues" evidence="1">
    <location>
        <begin position="1137"/>
        <end position="1147"/>
    </location>
</feature>
<accession>A0A0F7V1M8</accession>
<feature type="compositionally biased region" description="Basic and acidic residues" evidence="1">
    <location>
        <begin position="455"/>
        <end position="471"/>
    </location>
</feature>
<dbReference type="InterPro" id="IPR023298">
    <property type="entry name" value="ATPase_P-typ_TM_dom_sf"/>
</dbReference>
<dbReference type="EMBL" id="LN714500">
    <property type="protein sequence ID" value="CEL76395.1"/>
    <property type="molecule type" value="Genomic_DNA"/>
</dbReference>
<feature type="compositionally biased region" description="Polar residues" evidence="1">
    <location>
        <begin position="1877"/>
        <end position="1892"/>
    </location>
</feature>
<feature type="compositionally biased region" description="Polar residues" evidence="1">
    <location>
        <begin position="2261"/>
        <end position="2271"/>
    </location>
</feature>
<feature type="region of interest" description="Disordered" evidence="1">
    <location>
        <begin position="556"/>
        <end position="689"/>
    </location>
</feature>
<feature type="compositionally biased region" description="Basic and acidic residues" evidence="1">
    <location>
        <begin position="66"/>
        <end position="76"/>
    </location>
</feature>
<feature type="region of interest" description="Disordered" evidence="1">
    <location>
        <begin position="2900"/>
        <end position="2919"/>
    </location>
</feature>
<dbReference type="SUPFAM" id="SSF81660">
    <property type="entry name" value="Metal cation-transporting ATPase, ATP-binding domain N"/>
    <property type="match status" value="1"/>
</dbReference>
<feature type="compositionally biased region" description="Basic and acidic residues" evidence="1">
    <location>
        <begin position="2440"/>
        <end position="2454"/>
    </location>
</feature>
<feature type="region of interest" description="Disordered" evidence="1">
    <location>
        <begin position="3566"/>
        <end position="3589"/>
    </location>
</feature>
<feature type="transmembrane region" description="Helical" evidence="2">
    <location>
        <begin position="260"/>
        <end position="281"/>
    </location>
</feature>
<feature type="compositionally biased region" description="Acidic residues" evidence="1">
    <location>
        <begin position="1643"/>
        <end position="1658"/>
    </location>
</feature>
<feature type="compositionally biased region" description="Basic and acidic residues" evidence="1">
    <location>
        <begin position="105"/>
        <end position="132"/>
    </location>
</feature>
<feature type="compositionally biased region" description="Basic and acidic residues" evidence="1">
    <location>
        <begin position="1667"/>
        <end position="1689"/>
    </location>
</feature>
<feature type="compositionally biased region" description="Basic and acidic residues" evidence="1">
    <location>
        <begin position="2797"/>
        <end position="2813"/>
    </location>
</feature>
<feature type="transmembrane region" description="Helical" evidence="2">
    <location>
        <begin position="1426"/>
        <end position="1446"/>
    </location>
</feature>
<feature type="compositionally biased region" description="Basic and acidic residues" evidence="1">
    <location>
        <begin position="2487"/>
        <end position="2536"/>
    </location>
</feature>
<proteinExistence type="predicted"/>
<feature type="region of interest" description="Disordered" evidence="1">
    <location>
        <begin position="2364"/>
        <end position="2413"/>
    </location>
</feature>
<feature type="transmembrane region" description="Helical" evidence="2">
    <location>
        <begin position="3276"/>
        <end position="3303"/>
    </location>
</feature>
<reference evidence="4" key="1">
    <citation type="submission" date="2007-03" db="EMBL/GenBank/DDBJ databases">
        <authorList>
            <person name="Paulsen I."/>
        </authorList>
    </citation>
    <scope>NUCLEOTIDE SEQUENCE</scope>
    <source>
        <strain evidence="4">VEG</strain>
    </source>
</reference>
<dbReference type="OrthoDB" id="5568754at2759"/>
<evidence type="ECO:0000256" key="1">
    <source>
        <dbReference type="SAM" id="MobiDB-lite"/>
    </source>
</evidence>
<feature type="compositionally biased region" description="Basic and acidic residues" evidence="1">
    <location>
        <begin position="2824"/>
        <end position="2836"/>
    </location>
</feature>
<feature type="compositionally biased region" description="Basic and acidic residues" evidence="1">
    <location>
        <begin position="1844"/>
        <end position="1859"/>
    </location>
</feature>
<feature type="compositionally biased region" description="Basic and acidic residues" evidence="1">
    <location>
        <begin position="2244"/>
        <end position="2260"/>
    </location>
</feature>
<dbReference type="Gene3D" id="2.70.150.10">
    <property type="entry name" value="Calcium-transporting ATPase, cytoplasmic transduction domain A"/>
    <property type="match status" value="1"/>
</dbReference>
<feature type="compositionally biased region" description="Basic residues" evidence="1">
    <location>
        <begin position="839"/>
        <end position="853"/>
    </location>
</feature>
<feature type="region of interest" description="Disordered" evidence="1">
    <location>
        <begin position="1"/>
        <end position="135"/>
    </location>
</feature>
<feature type="compositionally biased region" description="Low complexity" evidence="1">
    <location>
        <begin position="2216"/>
        <end position="2241"/>
    </location>
</feature>
<feature type="compositionally biased region" description="Basic and acidic residues" evidence="1">
    <location>
        <begin position="84"/>
        <end position="95"/>
    </location>
</feature>
<dbReference type="SUPFAM" id="SSF81665">
    <property type="entry name" value="Calcium ATPase, transmembrane domain M"/>
    <property type="match status" value="1"/>
</dbReference>
<dbReference type="InterPro" id="IPR039720">
    <property type="entry name" value="TMEM94"/>
</dbReference>
<keyword evidence="5" id="KW-1185">Reference proteome</keyword>
<feature type="region of interest" description="Disordered" evidence="1">
    <location>
        <begin position="310"/>
        <end position="334"/>
    </location>
</feature>
<feature type="compositionally biased region" description="Polar residues" evidence="1">
    <location>
        <begin position="2908"/>
        <end position="2919"/>
    </location>
</feature>
<feature type="compositionally biased region" description="Basic and acidic residues" evidence="1">
    <location>
        <begin position="479"/>
        <end position="498"/>
    </location>
</feature>
<feature type="compositionally biased region" description="Basic and acidic residues" evidence="1">
    <location>
        <begin position="1758"/>
        <end position="1813"/>
    </location>
</feature>
<feature type="region of interest" description="Disordered" evidence="1">
    <location>
        <begin position="1613"/>
        <end position="1714"/>
    </location>
</feature>
<dbReference type="Gene3D" id="3.40.50.1000">
    <property type="entry name" value="HAD superfamily/HAD-like"/>
    <property type="match status" value="1"/>
</dbReference>
<feature type="compositionally biased region" description="Basic and acidic residues" evidence="1">
    <location>
        <begin position="773"/>
        <end position="787"/>
    </location>
</feature>
<feature type="compositionally biased region" description="Basic and acidic residues" evidence="1">
    <location>
        <begin position="997"/>
        <end position="1012"/>
    </location>
</feature>
<feature type="transmembrane region" description="Helical" evidence="2">
    <location>
        <begin position="3453"/>
        <end position="3481"/>
    </location>
</feature>
<feature type="region of interest" description="Disordered" evidence="1">
    <location>
        <begin position="2643"/>
        <end position="2737"/>
    </location>
</feature>
<feature type="transmembrane region" description="Helical" evidence="2">
    <location>
        <begin position="234"/>
        <end position="253"/>
    </location>
</feature>
<feature type="region of interest" description="Disordered" evidence="1">
    <location>
        <begin position="709"/>
        <end position="1012"/>
    </location>
</feature>
<feature type="compositionally biased region" description="Basic and acidic residues" evidence="1">
    <location>
        <begin position="2707"/>
        <end position="2737"/>
    </location>
</feature>
<keyword evidence="2" id="KW-1133">Transmembrane helix</keyword>
<feature type="compositionally biased region" description="Low complexity" evidence="1">
    <location>
        <begin position="723"/>
        <end position="739"/>
    </location>
</feature>
<reference evidence="5" key="2">
    <citation type="submission" date="2008-03" db="EMBL/GenBank/DDBJ databases">
        <title>Annotation of Toxoplasma gondii VEG.</title>
        <authorList>
            <person name="Lorenzi H."/>
            <person name="Inman J."/>
            <person name="Amedeo P."/>
            <person name="Brunk B."/>
            <person name="Roos D."/>
            <person name="Caler E."/>
        </authorList>
    </citation>
    <scope>NUCLEOTIDE SEQUENCE [LARGE SCALE GENOMIC DNA]</scope>
    <source>
        <strain evidence="5">ATCC 50861 / VEG</strain>
    </source>
</reference>
<feature type="compositionally biased region" description="Basic and acidic residues" evidence="1">
    <location>
        <begin position="1320"/>
        <end position="1335"/>
    </location>
</feature>
<feature type="transmembrane region" description="Helical" evidence="2">
    <location>
        <begin position="3203"/>
        <end position="3225"/>
    </location>
</feature>
<reference evidence="3" key="4">
    <citation type="journal article" date="2015" name="PLoS ONE">
        <title>Comprehensive Evaluation of Toxoplasma gondii VEG and Neospora caninum LIV Genomes with Tachyzoite Stage Transcriptome and Proteome Defines Novel Transcript Features.</title>
        <authorList>
            <person name="Ramaprasad A."/>
            <person name="Mourier T."/>
            <person name="Naeem R."/>
            <person name="Malas T.B."/>
            <person name="Moussa E."/>
            <person name="Panigrahi A."/>
            <person name="Vermont S.J."/>
            <person name="Otto T.D."/>
            <person name="Wastling J."/>
            <person name="Pain A."/>
        </authorList>
    </citation>
    <scope>NUCLEOTIDE SEQUENCE</scope>
    <source>
        <strain evidence="3">VEG</strain>
    </source>
</reference>
<reference evidence="4" key="3">
    <citation type="submission" date="2013-08" db="EMBL/GenBank/DDBJ databases">
        <authorList>
            <person name="Sibley D."/>
            <person name="Venepally P."/>
            <person name="Karamycheva S."/>
            <person name="Hadjithomas M."/>
            <person name="Khan A."/>
            <person name="Brunk B."/>
            <person name="Roos D."/>
            <person name="Caler E."/>
            <person name="Lorenzi H."/>
        </authorList>
    </citation>
    <scope>NUCLEOTIDE SEQUENCE</scope>
    <source>
        <strain evidence="4">VEG</strain>
    </source>
</reference>
<dbReference type="EMBL" id="AAYL02000128">
    <property type="protein sequence ID" value="ESS32760.1"/>
    <property type="molecule type" value="Genomic_DNA"/>
</dbReference>
<dbReference type="InterPro" id="IPR023299">
    <property type="entry name" value="ATPase_P-typ_cyto_dom_N"/>
</dbReference>
<feature type="region of interest" description="Disordered" evidence="1">
    <location>
        <begin position="3343"/>
        <end position="3402"/>
    </location>
</feature>
<feature type="region of interest" description="Disordered" evidence="1">
    <location>
        <begin position="1278"/>
        <end position="1297"/>
    </location>
</feature>
<evidence type="ECO:0000256" key="2">
    <source>
        <dbReference type="SAM" id="Phobius"/>
    </source>
</evidence>
<feature type="compositionally biased region" description="Basic and acidic residues" evidence="1">
    <location>
        <begin position="960"/>
        <end position="969"/>
    </location>
</feature>
<feature type="region of interest" description="Disordered" evidence="1">
    <location>
        <begin position="1026"/>
        <end position="1165"/>
    </location>
</feature>
<dbReference type="PANTHER" id="PTHR13219">
    <property type="entry name" value="TRANSMEMBRANE PROTEIN 94"/>
    <property type="match status" value="1"/>
</dbReference>
<feature type="compositionally biased region" description="Basic and acidic residues" evidence="1">
    <location>
        <begin position="2402"/>
        <end position="2411"/>
    </location>
</feature>
<feature type="compositionally biased region" description="Basic and acidic residues" evidence="1">
    <location>
        <begin position="2040"/>
        <end position="2073"/>
    </location>
</feature>
<feature type="region of interest" description="Disordered" evidence="1">
    <location>
        <begin position="2797"/>
        <end position="2849"/>
    </location>
</feature>
<protein>
    <submittedName>
        <fullName evidence="4">Putative transmembrane protein</fullName>
    </submittedName>
</protein>
<evidence type="ECO:0000313" key="4">
    <source>
        <dbReference type="EMBL" id="ESS32760.1"/>
    </source>
</evidence>
<gene>
    <name evidence="3" type="ORF">BN1205_068570</name>
    <name evidence="4" type="ORF">TGVEG_227780</name>
</gene>
<feature type="compositionally biased region" description="Acidic residues" evidence="1">
    <location>
        <begin position="2472"/>
        <end position="2486"/>
    </location>
</feature>
<feature type="region of interest" description="Disordered" evidence="1">
    <location>
        <begin position="2927"/>
        <end position="2947"/>
    </location>
</feature>
<accession>V5BB89</accession>
<dbReference type="eggNOG" id="KOG4383">
    <property type="taxonomic scope" value="Eukaryota"/>
</dbReference>
<dbReference type="Gene3D" id="1.20.1110.10">
    <property type="entry name" value="Calcium-transporting ATPase, transmembrane domain"/>
    <property type="match status" value="1"/>
</dbReference>
<dbReference type="PaxDb" id="5811-TGME49_027670"/>
<dbReference type="SUPFAM" id="SSF81653">
    <property type="entry name" value="Calcium ATPase, transduction domain A"/>
    <property type="match status" value="1"/>
</dbReference>
<feature type="compositionally biased region" description="Basic and acidic residues" evidence="1">
    <location>
        <begin position="1042"/>
        <end position="1109"/>
    </location>
</feature>
<feature type="transmembrane region" description="Helical" evidence="2">
    <location>
        <begin position="3502"/>
        <end position="3522"/>
    </location>
</feature>
<dbReference type="VEuPathDB" id="ToxoDB:TGVEG_227780"/>